<reference evidence="1 4" key="2">
    <citation type="submission" date="2024-01" db="EMBL/GenBank/DDBJ databases">
        <title>Genome mining of biosynthetic gene clusters to explore secondary metabolites of Streptomyces sp.</title>
        <authorList>
            <person name="Baig A."/>
            <person name="Ajitkumar Shintre N."/>
            <person name="Kumar H."/>
            <person name="Anbarasu A."/>
            <person name="Ramaiah S."/>
        </authorList>
    </citation>
    <scope>NUCLEOTIDE SEQUENCE [LARGE SCALE GENOMIC DNA]</scope>
    <source>
        <strain evidence="1 4">A01</strain>
    </source>
</reference>
<name>A0A7K2ITK0_9ACTN</name>
<dbReference type="RefSeq" id="WP_014908885.1">
    <property type="nucleotide sequence ID" value="NZ_JAYMRS010000004.1"/>
</dbReference>
<dbReference type="EMBL" id="WWHY01000001">
    <property type="protein sequence ID" value="MYR33187.1"/>
    <property type="molecule type" value="Genomic_DNA"/>
</dbReference>
<keyword evidence="4" id="KW-1185">Reference proteome</keyword>
<dbReference type="AlphaFoldDB" id="A0A7K2ITK0"/>
<reference evidence="2 3" key="1">
    <citation type="journal article" date="2019" name="Nat. Commun.">
        <title>The antimicrobial potential of Streptomyces from insect microbiomes.</title>
        <authorList>
            <person name="Chevrette M.G."/>
            <person name="Carlson C.M."/>
            <person name="Ortega H.E."/>
            <person name="Thomas C."/>
            <person name="Ananiev G.E."/>
            <person name="Barns K.J."/>
            <person name="Book A.J."/>
            <person name="Cagnazzo J."/>
            <person name="Carlos C."/>
            <person name="Flanigan W."/>
            <person name="Grubbs K.J."/>
            <person name="Horn H.A."/>
            <person name="Hoffmann F.M."/>
            <person name="Klassen J.L."/>
            <person name="Knack J.J."/>
            <person name="Lewin G.R."/>
            <person name="McDonald B.R."/>
            <person name="Muller L."/>
            <person name="Melo W.G.P."/>
            <person name="Pinto-Tomas A.A."/>
            <person name="Schmitz A."/>
            <person name="Wendt-Pienkowski E."/>
            <person name="Wildman S."/>
            <person name="Zhao M."/>
            <person name="Zhang F."/>
            <person name="Bugni T.S."/>
            <person name="Andes D.R."/>
            <person name="Pupo M.T."/>
            <person name="Currie C.R."/>
        </authorList>
    </citation>
    <scope>NUCLEOTIDE SEQUENCE [LARGE SCALE GENOMIC DNA]</scope>
    <source>
        <strain evidence="2 3">SID5840</strain>
    </source>
</reference>
<dbReference type="SUPFAM" id="SSF56112">
    <property type="entry name" value="Protein kinase-like (PK-like)"/>
    <property type="match status" value="1"/>
</dbReference>
<evidence type="ECO:0000313" key="3">
    <source>
        <dbReference type="Proteomes" id="UP000467124"/>
    </source>
</evidence>
<evidence type="ECO:0000313" key="2">
    <source>
        <dbReference type="EMBL" id="MYR33187.1"/>
    </source>
</evidence>
<proteinExistence type="predicted"/>
<organism evidence="2 3">
    <name type="scientific">Nocardiopsis alba</name>
    <dbReference type="NCBI Taxonomy" id="53437"/>
    <lineage>
        <taxon>Bacteria</taxon>
        <taxon>Bacillati</taxon>
        <taxon>Actinomycetota</taxon>
        <taxon>Actinomycetes</taxon>
        <taxon>Streptosporangiales</taxon>
        <taxon>Nocardiopsidaceae</taxon>
        <taxon>Nocardiopsis</taxon>
    </lineage>
</organism>
<dbReference type="Proteomes" id="UP001585053">
    <property type="component" value="Unassembled WGS sequence"/>
</dbReference>
<sequence length="273" mass="30020">MDTTAITRLTGAWYEALGELDVTPARGARLHRGLSGHTLSGPVVTAEGEPAWLRVVTAPEPDFERWMSAWVLDDLIGDEIPHPRLLVDYTSVAGSPFHALLTERLGGRPVSSTRALERPVELGARWWRGLRGCLDRLSRVPSPSGHRSVTREEILAIPEVLPEARGVDLTVQVWESAHGGLHWANVTDPLGLVDWNDWGVAPRGLDAATLHVYALTQPRTAARVRTVFRDLLEGDQGRIAHLIACARVVRAERDDATHARLAPRARSLARSLL</sequence>
<dbReference type="Proteomes" id="UP000467124">
    <property type="component" value="Unassembled WGS sequence"/>
</dbReference>
<dbReference type="InterPro" id="IPR011009">
    <property type="entry name" value="Kinase-like_dom_sf"/>
</dbReference>
<comment type="caution">
    <text evidence="2">The sequence shown here is derived from an EMBL/GenBank/DDBJ whole genome shotgun (WGS) entry which is preliminary data.</text>
</comment>
<evidence type="ECO:0008006" key="5">
    <source>
        <dbReference type="Google" id="ProtNLM"/>
    </source>
</evidence>
<evidence type="ECO:0000313" key="4">
    <source>
        <dbReference type="Proteomes" id="UP001585053"/>
    </source>
</evidence>
<protein>
    <recommendedName>
        <fullName evidence="5">Phosphotransferase enzyme family protein</fullName>
    </recommendedName>
</protein>
<gene>
    <name evidence="2" type="ORF">GTW20_13165</name>
    <name evidence="1" type="ORF">VSQ78_13295</name>
</gene>
<dbReference type="EMBL" id="JAYMRS010000004">
    <property type="protein sequence ID" value="MFB8768680.1"/>
    <property type="molecule type" value="Genomic_DNA"/>
</dbReference>
<evidence type="ECO:0000313" key="1">
    <source>
        <dbReference type="EMBL" id="MFB8768680.1"/>
    </source>
</evidence>
<accession>A0A7K2ITK0</accession>